<name>A0A7V8GLT0_9GAMM</name>
<dbReference type="SUPFAM" id="SSF69318">
    <property type="entry name" value="Integrin alpha N-terminal domain"/>
    <property type="match status" value="1"/>
</dbReference>
<evidence type="ECO:0008006" key="4">
    <source>
        <dbReference type="Google" id="ProtNLM"/>
    </source>
</evidence>
<proteinExistence type="predicted"/>
<keyword evidence="3" id="KW-1185">Reference proteome</keyword>
<gene>
    <name evidence="2" type="ORF">B1992_09745</name>
</gene>
<dbReference type="Proteomes" id="UP000462066">
    <property type="component" value="Unassembled WGS sequence"/>
</dbReference>
<dbReference type="InterPro" id="IPR013517">
    <property type="entry name" value="FG-GAP"/>
</dbReference>
<dbReference type="AlphaFoldDB" id="A0A7V8GLT0"/>
<protein>
    <recommendedName>
        <fullName evidence="4">VCBS repeat-containing protein</fullName>
    </recommendedName>
</protein>
<evidence type="ECO:0000313" key="3">
    <source>
        <dbReference type="Proteomes" id="UP000462066"/>
    </source>
</evidence>
<dbReference type="PANTHER" id="PTHR44103:SF1">
    <property type="entry name" value="PROPROTEIN CONVERTASE P"/>
    <property type="match status" value="1"/>
</dbReference>
<organism evidence="2 3">
    <name type="scientific">Pseudoxanthomonas broegbernensis</name>
    <dbReference type="NCBI Taxonomy" id="83619"/>
    <lineage>
        <taxon>Bacteria</taxon>
        <taxon>Pseudomonadati</taxon>
        <taxon>Pseudomonadota</taxon>
        <taxon>Gammaproteobacteria</taxon>
        <taxon>Lysobacterales</taxon>
        <taxon>Lysobacteraceae</taxon>
        <taxon>Pseudoxanthomonas</taxon>
    </lineage>
</organism>
<dbReference type="PANTHER" id="PTHR44103">
    <property type="entry name" value="PROPROTEIN CONVERTASE P"/>
    <property type="match status" value="1"/>
</dbReference>
<evidence type="ECO:0000313" key="2">
    <source>
        <dbReference type="EMBL" id="KAF1685979.1"/>
    </source>
</evidence>
<evidence type="ECO:0000256" key="1">
    <source>
        <dbReference type="ARBA" id="ARBA00022729"/>
    </source>
</evidence>
<accession>A0A7V8GLT0</accession>
<dbReference type="InterPro" id="IPR028994">
    <property type="entry name" value="Integrin_alpha_N"/>
</dbReference>
<comment type="caution">
    <text evidence="2">The sequence shown here is derived from an EMBL/GenBank/DDBJ whole genome shotgun (WGS) entry which is preliminary data.</text>
</comment>
<reference evidence="2 3" key="1">
    <citation type="submission" date="2017-10" db="EMBL/GenBank/DDBJ databases">
        <title>Whole genome sequencing of Pseudoxanthomonas broegbernensis DSM 12573(T).</title>
        <authorList>
            <person name="Kumar S."/>
            <person name="Bansal K."/>
            <person name="Kaur A."/>
            <person name="Patil P."/>
            <person name="Sharma S."/>
            <person name="Patil P.B."/>
        </authorList>
    </citation>
    <scope>NUCLEOTIDE SEQUENCE [LARGE SCALE GENOMIC DNA]</scope>
    <source>
        <strain evidence="2 3">DSM 12573</strain>
    </source>
</reference>
<sequence length="535" mass="57548">MDERPLPAGRRFARACAGLSLPAFLGLAWLGLLAATPGRAQDASPPAPKSLEEVVALVDQYCGACHRVPPPDVLPKRSWPAAVQTMAEMSREIMGHEFIPVDALPHIKAYYYGSSPAELPRLPYLPPAASPVAFRVSTIGAGSDAPLVTNIAPGLTGAPTDFLVADAGQRQVMRVWHEDGRWKERALADMAVPVHTQVVDLDGDGIQDILVAELGELPPSGKKVGKVVVLRGQASGEFVRHTLVEGLGRVTDVRAVDLDGDGDLDVAVAVFGGQNQGEILWLENRDGSYHPHTLVSLAGALGVEPVDLDGDGRLDLVSLVAQEHEMVLAFRNLGGGRFEQEVIARAPHPMFGSTFMLPVDLDQDGDIDLVFTNGDAFDLQTEPKPYHGVQWLENLGGMEFRFHDIGRLYGAATAAVGDLDGDGDLDIVVSSWVNYWNDPGRHTLVWYENDGRQGFTAHPIASRPAGLVSLRLADVNGDGRTDIVAAAFRMDLLLERMGFPFNPDTRPKMPEDGGQDSPRLLLFENLPASGGAGTR</sequence>
<dbReference type="Pfam" id="PF13517">
    <property type="entry name" value="FG-GAP_3"/>
    <property type="match status" value="3"/>
</dbReference>
<keyword evidence="1" id="KW-0732">Signal</keyword>
<dbReference type="EMBL" id="MWIP01000009">
    <property type="protein sequence ID" value="KAF1685979.1"/>
    <property type="molecule type" value="Genomic_DNA"/>
</dbReference>
<dbReference type="Gene3D" id="2.130.10.130">
    <property type="entry name" value="Integrin alpha, N-terminal"/>
    <property type="match status" value="2"/>
</dbReference>
<dbReference type="RefSeq" id="WP_162311303.1">
    <property type="nucleotide sequence ID" value="NZ_JACHGU010000001.1"/>
</dbReference>